<dbReference type="Pfam" id="PF07396">
    <property type="entry name" value="Porin_O_P"/>
    <property type="match status" value="1"/>
</dbReference>
<evidence type="ECO:0000313" key="2">
    <source>
        <dbReference type="Proteomes" id="UP000318704"/>
    </source>
</evidence>
<accession>A0A517VSJ8</accession>
<dbReference type="RefSeq" id="WP_144983361.1">
    <property type="nucleotide sequence ID" value="NZ_CP037920.1"/>
</dbReference>
<dbReference type="KEGG" id="gaw:V144x_14370"/>
<gene>
    <name evidence="1" type="primary">oprO</name>
    <name evidence="1" type="ORF">V144x_14370</name>
</gene>
<evidence type="ECO:0000313" key="1">
    <source>
        <dbReference type="EMBL" id="QDT95985.1"/>
    </source>
</evidence>
<dbReference type="InterPro" id="IPR010870">
    <property type="entry name" value="Porin_O/P"/>
</dbReference>
<dbReference type="AlphaFoldDB" id="A0A517VSJ8"/>
<reference evidence="1 2" key="1">
    <citation type="submission" date="2019-03" db="EMBL/GenBank/DDBJ databases">
        <title>Deep-cultivation of Planctomycetes and their phenomic and genomic characterization uncovers novel biology.</title>
        <authorList>
            <person name="Wiegand S."/>
            <person name="Jogler M."/>
            <person name="Boedeker C."/>
            <person name="Pinto D."/>
            <person name="Vollmers J."/>
            <person name="Rivas-Marin E."/>
            <person name="Kohn T."/>
            <person name="Peeters S.H."/>
            <person name="Heuer A."/>
            <person name="Rast P."/>
            <person name="Oberbeckmann S."/>
            <person name="Bunk B."/>
            <person name="Jeske O."/>
            <person name="Meyerdierks A."/>
            <person name="Storesund J.E."/>
            <person name="Kallscheuer N."/>
            <person name="Luecker S."/>
            <person name="Lage O.M."/>
            <person name="Pohl T."/>
            <person name="Merkel B.J."/>
            <person name="Hornburger P."/>
            <person name="Mueller R.-W."/>
            <person name="Bruemmer F."/>
            <person name="Labrenz M."/>
            <person name="Spormann A.M."/>
            <person name="Op den Camp H."/>
            <person name="Overmann J."/>
            <person name="Amann R."/>
            <person name="Jetten M.S.M."/>
            <person name="Mascher T."/>
            <person name="Medema M.H."/>
            <person name="Devos D.P."/>
            <person name="Kaster A.-K."/>
            <person name="Ovreas L."/>
            <person name="Rohde M."/>
            <person name="Galperin M.Y."/>
            <person name="Jogler C."/>
        </authorList>
    </citation>
    <scope>NUCLEOTIDE SEQUENCE [LARGE SCALE GENOMIC DNA]</scope>
    <source>
        <strain evidence="1 2">V144</strain>
    </source>
</reference>
<name>A0A517VSJ8_9PLAN</name>
<organism evidence="1 2">
    <name type="scientific">Gimesia aquarii</name>
    <dbReference type="NCBI Taxonomy" id="2527964"/>
    <lineage>
        <taxon>Bacteria</taxon>
        <taxon>Pseudomonadati</taxon>
        <taxon>Planctomycetota</taxon>
        <taxon>Planctomycetia</taxon>
        <taxon>Planctomycetales</taxon>
        <taxon>Planctomycetaceae</taxon>
        <taxon>Gimesia</taxon>
    </lineage>
</organism>
<dbReference type="Proteomes" id="UP000318704">
    <property type="component" value="Chromosome"/>
</dbReference>
<proteinExistence type="predicted"/>
<protein>
    <submittedName>
        <fullName evidence="1">Porin O</fullName>
    </submittedName>
</protein>
<sequence>MNIQEVQLRSMLGQPIKMKARLLIVGLLFSLGWCISLSGQKIFGGVPPEPIDPLVQPDHYLDEATQHQSGQDDQFVSPFTEHYTDLDPCVECEWDHRQYPTGELSGFLQFDSAAFNESAATRAAFGVINDKTAVRRARLALIGDLRTNVGYKLDVDFAAANHPSARDVFIDFKERPFADRLVLGNTKVPFQLEALTSSKDFTFVERAPFFTFTPFRQVGIWADGTFVDEQGTWSLAGFRVGQGGLVLNHAEDGQGVALRTTILPWYEDNGRYLLHTGFNYSYLQPFNKSVRYDAKLSFFSNQEPGINSPGVPILVDTGTIPAQGVNLFNYELAGTLGSLNYQSEMTYALVDQIGGPPLMFYGGYSQIGWFLTGETRPYNRKTGVFDTLEPNEGFFDGGWGAWEVAVRGTYLNLNDKNIQGGRLNSIEFAVNWFLSKSISLKFNCVRGYIENSTTAGNVDLNICGGRLQIIY</sequence>
<dbReference type="EMBL" id="CP037920">
    <property type="protein sequence ID" value="QDT95985.1"/>
    <property type="molecule type" value="Genomic_DNA"/>
</dbReference>
<dbReference type="InterPro" id="IPR023614">
    <property type="entry name" value="Porin_dom_sf"/>
</dbReference>
<dbReference type="Gene3D" id="2.40.160.10">
    <property type="entry name" value="Porin"/>
    <property type="match status" value="1"/>
</dbReference>